<keyword evidence="3" id="KW-1185">Reference proteome</keyword>
<dbReference type="Proteomes" id="UP000186940">
    <property type="component" value="Unassembled WGS sequence"/>
</dbReference>
<protein>
    <submittedName>
        <fullName evidence="2">Uncharacterized protein</fullName>
    </submittedName>
</protein>
<organism evidence="2 3">
    <name type="scientific">Candidatus Syntropharchaeum caldarium</name>
    <dbReference type="NCBI Taxonomy" id="1838285"/>
    <lineage>
        <taxon>Archaea</taxon>
        <taxon>Methanobacteriati</taxon>
        <taxon>Methanobacteriota</taxon>
        <taxon>Stenosarchaea group</taxon>
        <taxon>Methanomicrobia</taxon>
        <taxon>Methanosarcinales</taxon>
        <taxon>ANME-2 cluster</taxon>
        <taxon>Candidatus Syntropharchaeum</taxon>
    </lineage>
</organism>
<feature type="transmembrane region" description="Helical" evidence="1">
    <location>
        <begin position="130"/>
        <end position="147"/>
    </location>
</feature>
<sequence>MKKQKLYENGLENYPKPTVVLTNVLLLLWFGFAAYGMSALRFVGLPIISIIYLLFAFLMLGFVLRKHLCTHCYYYGKFCGTGWGKLSSCLFKEKSGNYELGMKMAGLTWGLLTIVPIIAIPLAIYLHREFLIPGGISLTGFMVIMAANQLGRKKGMRAV</sequence>
<dbReference type="EMBL" id="LYOS01000002">
    <property type="protein sequence ID" value="OFV68046.1"/>
    <property type="molecule type" value="Genomic_DNA"/>
</dbReference>
<dbReference type="AlphaFoldDB" id="A0A1F2PBN4"/>
<accession>A0A1F2PBN4</accession>
<evidence type="ECO:0000313" key="3">
    <source>
        <dbReference type="Proteomes" id="UP000186940"/>
    </source>
</evidence>
<evidence type="ECO:0000256" key="1">
    <source>
        <dbReference type="SAM" id="Phobius"/>
    </source>
</evidence>
<feature type="transmembrane region" description="Helical" evidence="1">
    <location>
        <begin position="20"/>
        <end position="37"/>
    </location>
</feature>
<feature type="transmembrane region" description="Helical" evidence="1">
    <location>
        <begin position="43"/>
        <end position="64"/>
    </location>
</feature>
<gene>
    <name evidence="2" type="ORF">SCAL_000686</name>
</gene>
<feature type="transmembrane region" description="Helical" evidence="1">
    <location>
        <begin position="104"/>
        <end position="124"/>
    </location>
</feature>
<proteinExistence type="predicted"/>
<reference evidence="2" key="1">
    <citation type="submission" date="2016-05" db="EMBL/GenBank/DDBJ databases">
        <title>Microbial consortia oxidize butane by reversing methanogenesis.</title>
        <authorList>
            <person name="Laso-Perez R."/>
            <person name="Richter M."/>
            <person name="Wegener G."/>
            <person name="Musat F."/>
        </authorList>
    </citation>
    <scope>NUCLEOTIDE SEQUENCE [LARGE SCALE GENOMIC DNA]</scope>
    <source>
        <strain evidence="2">BOX2</strain>
    </source>
</reference>
<comment type="caution">
    <text evidence="2">The sequence shown here is derived from an EMBL/GenBank/DDBJ whole genome shotgun (WGS) entry which is preliminary data.</text>
</comment>
<keyword evidence="1" id="KW-0472">Membrane</keyword>
<keyword evidence="1" id="KW-0812">Transmembrane</keyword>
<evidence type="ECO:0000313" key="2">
    <source>
        <dbReference type="EMBL" id="OFV68046.1"/>
    </source>
</evidence>
<dbReference type="STRING" id="1838285.SCAL_000686"/>
<keyword evidence="1" id="KW-1133">Transmembrane helix</keyword>
<name>A0A1F2PBN4_9EURY</name>